<gene>
    <name evidence="1" type="primary">RvY_18201-1</name>
    <name evidence="1" type="synonym">RvY_18201.1</name>
    <name evidence="1" type="ORF">RvY_18201</name>
</gene>
<dbReference type="Proteomes" id="UP000186922">
    <property type="component" value="Unassembled WGS sequence"/>
</dbReference>
<evidence type="ECO:0000313" key="2">
    <source>
        <dbReference type="Proteomes" id="UP000186922"/>
    </source>
</evidence>
<organism evidence="1 2">
    <name type="scientific">Ramazzottius varieornatus</name>
    <name type="common">Water bear</name>
    <name type="synonym">Tardigrade</name>
    <dbReference type="NCBI Taxonomy" id="947166"/>
    <lineage>
        <taxon>Eukaryota</taxon>
        <taxon>Metazoa</taxon>
        <taxon>Ecdysozoa</taxon>
        <taxon>Tardigrada</taxon>
        <taxon>Eutardigrada</taxon>
        <taxon>Parachela</taxon>
        <taxon>Hypsibioidea</taxon>
        <taxon>Ramazzottiidae</taxon>
        <taxon>Ramazzottius</taxon>
    </lineage>
</organism>
<evidence type="ECO:0000313" key="1">
    <source>
        <dbReference type="EMBL" id="GAV08525.1"/>
    </source>
</evidence>
<dbReference type="EMBL" id="BDGG01000018">
    <property type="protein sequence ID" value="GAV08525.1"/>
    <property type="molecule type" value="Genomic_DNA"/>
</dbReference>
<comment type="caution">
    <text evidence="1">The sequence shown here is derived from an EMBL/GenBank/DDBJ whole genome shotgun (WGS) entry which is preliminary data.</text>
</comment>
<reference evidence="1 2" key="1">
    <citation type="journal article" date="2016" name="Nat. Commun.">
        <title>Extremotolerant tardigrade genome and improved radiotolerance of human cultured cells by tardigrade-unique protein.</title>
        <authorList>
            <person name="Hashimoto T."/>
            <person name="Horikawa D.D."/>
            <person name="Saito Y."/>
            <person name="Kuwahara H."/>
            <person name="Kozuka-Hata H."/>
            <person name="Shin-I T."/>
            <person name="Minakuchi Y."/>
            <person name="Ohishi K."/>
            <person name="Motoyama A."/>
            <person name="Aizu T."/>
            <person name="Enomoto A."/>
            <person name="Kondo K."/>
            <person name="Tanaka S."/>
            <person name="Hara Y."/>
            <person name="Koshikawa S."/>
            <person name="Sagara H."/>
            <person name="Miura T."/>
            <person name="Yokobori S."/>
            <person name="Miyagawa K."/>
            <person name="Suzuki Y."/>
            <person name="Kubo T."/>
            <person name="Oyama M."/>
            <person name="Kohara Y."/>
            <person name="Fujiyama A."/>
            <person name="Arakawa K."/>
            <person name="Katayama T."/>
            <person name="Toyoda A."/>
            <person name="Kunieda T."/>
        </authorList>
    </citation>
    <scope>NUCLEOTIDE SEQUENCE [LARGE SCALE GENOMIC DNA]</scope>
    <source>
        <strain evidence="1 2">YOKOZUNA-1</strain>
    </source>
</reference>
<keyword evidence="2" id="KW-1185">Reference proteome</keyword>
<accession>A0A1D1W4W2</accession>
<proteinExistence type="predicted"/>
<sequence length="114" mass="12228">MIFPNSGQRRTGGDSRVKSCAAYFGTVQGSEVIFSSWSGARVVDVLVSTQMMLGVKIGTRGVVLTFGINDVLTAFKNGRFHDPSSGKASSLNFSNLSPFSWTHLVVDLASSCYL</sequence>
<protein>
    <submittedName>
        <fullName evidence="1">Uncharacterized protein</fullName>
    </submittedName>
</protein>
<name>A0A1D1W4W2_RAMVA</name>
<dbReference type="AlphaFoldDB" id="A0A1D1W4W2"/>